<gene>
    <name evidence="3" type="ORF">NCTC12360_03803</name>
</gene>
<evidence type="ECO:0000259" key="2">
    <source>
        <dbReference type="Pfam" id="PF01051"/>
    </source>
</evidence>
<name>A0A376L4Y5_ENTGA</name>
<evidence type="ECO:0000313" key="3">
    <source>
        <dbReference type="EMBL" id="STF08807.1"/>
    </source>
</evidence>
<sequence>MAKKQNYIWRTDRNFALDEYEKQQYYYVVESNDLITKARHDLDARELKIMDYVVSKIKPDDEDFNIVQTSMYELTNVLNLKRNGRTYSQLAESLESMRAKSVRVYNEVEKRLTLTGWFEVVDLWENGKIQLKINKQFAPYLLQLKHDYTQHLLIDTVKLKSKYSILLYKLMREADKDKGKSIAILQGTPEEFKEWLGAPETYDYNRLKENILKKAVEEINLKIDDMDLEILQGRYGRKVVQVEIHNNWTVQRATEENSKYVESISTHDWLNGGK</sequence>
<dbReference type="OrthoDB" id="2084703at2"/>
<dbReference type="InterPro" id="IPR036390">
    <property type="entry name" value="WH_DNA-bd_sf"/>
</dbReference>
<dbReference type="GO" id="GO:0003887">
    <property type="term" value="F:DNA-directed DNA polymerase activity"/>
    <property type="evidence" value="ECO:0007669"/>
    <property type="project" value="InterPro"/>
</dbReference>
<dbReference type="InterPro" id="IPR036388">
    <property type="entry name" value="WH-like_DNA-bd_sf"/>
</dbReference>
<dbReference type="SUPFAM" id="SSF46785">
    <property type="entry name" value="Winged helix' DNA-binding domain"/>
    <property type="match status" value="2"/>
</dbReference>
<proteinExistence type="inferred from homology"/>
<dbReference type="Gene3D" id="1.10.10.10">
    <property type="entry name" value="Winged helix-like DNA-binding domain superfamily/Winged helix DNA-binding domain"/>
    <property type="match status" value="2"/>
</dbReference>
<dbReference type="Pfam" id="PF01051">
    <property type="entry name" value="Rep3_N"/>
    <property type="match status" value="1"/>
</dbReference>
<protein>
    <submittedName>
        <fullName evidence="3">Replication protein</fullName>
    </submittedName>
</protein>
<reference evidence="3 4" key="1">
    <citation type="submission" date="2018-06" db="EMBL/GenBank/DDBJ databases">
        <authorList>
            <consortium name="Pathogen Informatics"/>
            <person name="Doyle S."/>
        </authorList>
    </citation>
    <scope>NUCLEOTIDE SEQUENCE [LARGE SCALE GENOMIC DNA]</scope>
    <source>
        <strain evidence="3 4">NCTC12360</strain>
    </source>
</reference>
<keyword evidence="4" id="KW-1185">Reference proteome</keyword>
<dbReference type="AlphaFoldDB" id="A0A376L4Y5"/>
<dbReference type="GO" id="GO:0006270">
    <property type="term" value="P:DNA replication initiation"/>
    <property type="evidence" value="ECO:0007669"/>
    <property type="project" value="InterPro"/>
</dbReference>
<dbReference type="Proteomes" id="UP000254807">
    <property type="component" value="Unassembled WGS sequence"/>
</dbReference>
<evidence type="ECO:0000313" key="4">
    <source>
        <dbReference type="Proteomes" id="UP000254807"/>
    </source>
</evidence>
<dbReference type="InterPro" id="IPR000525">
    <property type="entry name" value="Initiator_Rep_WH1"/>
</dbReference>
<feature type="domain" description="Initiator Rep protein WH1" evidence="2">
    <location>
        <begin position="28"/>
        <end position="171"/>
    </location>
</feature>
<dbReference type="RefSeq" id="WP_060815702.1">
    <property type="nucleotide sequence ID" value="NZ_JARPZG010000033.1"/>
</dbReference>
<comment type="similarity">
    <text evidence="1">Belongs to the initiator RepB protein family.</text>
</comment>
<evidence type="ECO:0000256" key="1">
    <source>
        <dbReference type="ARBA" id="ARBA00038283"/>
    </source>
</evidence>
<dbReference type="EMBL" id="UFYW01000004">
    <property type="protein sequence ID" value="STF08807.1"/>
    <property type="molecule type" value="Genomic_DNA"/>
</dbReference>
<accession>A0A376L4Y5</accession>
<dbReference type="Pfam" id="PF21205">
    <property type="entry name" value="Rep3_C"/>
    <property type="match status" value="1"/>
</dbReference>
<organism evidence="3 4">
    <name type="scientific">Enterococcus gallinarum</name>
    <dbReference type="NCBI Taxonomy" id="1353"/>
    <lineage>
        <taxon>Bacteria</taxon>
        <taxon>Bacillati</taxon>
        <taxon>Bacillota</taxon>
        <taxon>Bacilli</taxon>
        <taxon>Lactobacillales</taxon>
        <taxon>Enterococcaceae</taxon>
        <taxon>Enterococcus</taxon>
    </lineage>
</organism>